<dbReference type="Pfam" id="PF08757">
    <property type="entry name" value="CotH"/>
    <property type="match status" value="1"/>
</dbReference>
<dbReference type="InterPro" id="IPR014867">
    <property type="entry name" value="Spore_coat_CotH_CotH2/3/7"/>
</dbReference>
<comment type="similarity">
    <text evidence="2">Belongs to the fucolectin family.</text>
</comment>
<proteinExistence type="inferred from homology"/>
<dbReference type="InterPro" id="IPR026444">
    <property type="entry name" value="Secre_tail"/>
</dbReference>
<protein>
    <recommendedName>
        <fullName evidence="9">LTD domain-containing protein</fullName>
    </recommendedName>
</protein>
<dbReference type="Gene3D" id="2.60.40.10">
    <property type="entry name" value="Immunoglobulins"/>
    <property type="match status" value="1"/>
</dbReference>
<dbReference type="InterPro" id="IPR036415">
    <property type="entry name" value="Lamin_tail_dom_sf"/>
</dbReference>
<reference evidence="10" key="1">
    <citation type="submission" date="2022-05" db="EMBL/GenBank/DDBJ databases">
        <title>A multi-omics perspective on studying reproductive biology in Daphnia sinensis.</title>
        <authorList>
            <person name="Jia J."/>
        </authorList>
    </citation>
    <scope>NUCLEOTIDE SEQUENCE</scope>
    <source>
        <strain evidence="10">WSL</strain>
    </source>
</reference>
<keyword evidence="5" id="KW-0430">Lectin</keyword>
<evidence type="ECO:0000256" key="5">
    <source>
        <dbReference type="ARBA" id="ARBA00022734"/>
    </source>
</evidence>
<dbReference type="InterPro" id="IPR036116">
    <property type="entry name" value="FN3_sf"/>
</dbReference>
<dbReference type="GO" id="GO:0001868">
    <property type="term" value="P:regulation of complement activation, lectin pathway"/>
    <property type="evidence" value="ECO:0007669"/>
    <property type="project" value="UniProtKB-ARBA"/>
</dbReference>
<dbReference type="SUPFAM" id="SSF74853">
    <property type="entry name" value="Lamin A/C globular tail domain"/>
    <property type="match status" value="2"/>
</dbReference>
<dbReference type="GO" id="GO:0010185">
    <property type="term" value="P:regulation of cellular defense response"/>
    <property type="evidence" value="ECO:0007669"/>
    <property type="project" value="UniProtKB-ARBA"/>
</dbReference>
<dbReference type="PANTHER" id="PTHR45713">
    <property type="entry name" value="FTP DOMAIN-CONTAINING PROTEIN"/>
    <property type="match status" value="1"/>
</dbReference>
<dbReference type="Pfam" id="PF13290">
    <property type="entry name" value="CHB_HEX_C_1"/>
    <property type="match status" value="2"/>
</dbReference>
<dbReference type="EMBL" id="WJBH02000281">
    <property type="protein sequence ID" value="KAI9549703.1"/>
    <property type="molecule type" value="Genomic_DNA"/>
</dbReference>
<feature type="chain" id="PRO_5042236926" description="LTD domain-containing protein" evidence="8">
    <location>
        <begin position="24"/>
        <end position="1912"/>
    </location>
</feature>
<feature type="domain" description="LTD" evidence="9">
    <location>
        <begin position="1210"/>
        <end position="1405"/>
    </location>
</feature>
<keyword evidence="7" id="KW-1015">Disulfide bond</keyword>
<dbReference type="Pfam" id="PF18962">
    <property type="entry name" value="Por_Secre_tail"/>
    <property type="match status" value="1"/>
</dbReference>
<evidence type="ECO:0000256" key="3">
    <source>
        <dbReference type="ARBA" id="ARBA00011233"/>
    </source>
</evidence>
<dbReference type="InterPro" id="IPR059177">
    <property type="entry name" value="GH29D-like_dom"/>
</dbReference>
<keyword evidence="11" id="KW-1185">Reference proteome</keyword>
<dbReference type="PANTHER" id="PTHR45713:SF6">
    <property type="entry name" value="F5_8 TYPE C DOMAIN-CONTAINING PROTEIN"/>
    <property type="match status" value="1"/>
</dbReference>
<dbReference type="SUPFAM" id="SSF49785">
    <property type="entry name" value="Galactose-binding domain-like"/>
    <property type="match status" value="1"/>
</dbReference>
<organism evidence="10 11">
    <name type="scientific">Daphnia sinensis</name>
    <dbReference type="NCBI Taxonomy" id="1820382"/>
    <lineage>
        <taxon>Eukaryota</taxon>
        <taxon>Metazoa</taxon>
        <taxon>Ecdysozoa</taxon>
        <taxon>Arthropoda</taxon>
        <taxon>Crustacea</taxon>
        <taxon>Branchiopoda</taxon>
        <taxon>Diplostraca</taxon>
        <taxon>Cladocera</taxon>
        <taxon>Anomopoda</taxon>
        <taxon>Daphniidae</taxon>
        <taxon>Daphnia</taxon>
        <taxon>Daphnia similis group</taxon>
    </lineage>
</organism>
<dbReference type="PROSITE" id="PS51841">
    <property type="entry name" value="LTD"/>
    <property type="match status" value="2"/>
</dbReference>
<dbReference type="Proteomes" id="UP000820818">
    <property type="component" value="Unassembled WGS sequence"/>
</dbReference>
<evidence type="ECO:0000259" key="9">
    <source>
        <dbReference type="PROSITE" id="PS51841"/>
    </source>
</evidence>
<gene>
    <name evidence="10" type="ORF">GHT06_007389</name>
</gene>
<dbReference type="InterPro" id="IPR008979">
    <property type="entry name" value="Galactose-bd-like_sf"/>
</dbReference>
<evidence type="ECO:0000256" key="8">
    <source>
        <dbReference type="SAM" id="SignalP"/>
    </source>
</evidence>
<dbReference type="InterPro" id="IPR006585">
    <property type="entry name" value="FTP1"/>
</dbReference>
<comment type="function">
    <text evidence="1">Acts as a defensive agent. Recognizes blood group fucosylated oligosaccharides including A, B, H and Lewis B-type antigens. Does not recognize Lewis A antigen and has low affinity for monovalent haptens.</text>
</comment>
<dbReference type="GO" id="GO:0046872">
    <property type="term" value="F:metal ion binding"/>
    <property type="evidence" value="ECO:0007669"/>
    <property type="project" value="UniProtKB-KW"/>
</dbReference>
<dbReference type="InterPro" id="IPR051941">
    <property type="entry name" value="BG_Antigen-Binding_Lectin"/>
</dbReference>
<evidence type="ECO:0000313" key="11">
    <source>
        <dbReference type="Proteomes" id="UP000820818"/>
    </source>
</evidence>
<evidence type="ECO:0000256" key="1">
    <source>
        <dbReference type="ARBA" id="ARBA00002219"/>
    </source>
</evidence>
<evidence type="ECO:0000256" key="6">
    <source>
        <dbReference type="ARBA" id="ARBA00022837"/>
    </source>
</evidence>
<feature type="domain" description="LTD" evidence="9">
    <location>
        <begin position="502"/>
        <end position="662"/>
    </location>
</feature>
<dbReference type="InterPro" id="IPR001322">
    <property type="entry name" value="Lamin_tail_dom"/>
</dbReference>
<keyword evidence="8" id="KW-0732">Signal</keyword>
<accession>A0AAD5PLK6</accession>
<comment type="caution">
    <text evidence="10">The sequence shown here is derived from an EMBL/GenBank/DDBJ whole genome shotgun (WGS) entry which is preliminary data.</text>
</comment>
<comment type="subunit">
    <text evidence="3">Homotrimer.</text>
</comment>
<dbReference type="SMART" id="SM00607">
    <property type="entry name" value="FTP"/>
    <property type="match status" value="1"/>
</dbReference>
<evidence type="ECO:0000256" key="2">
    <source>
        <dbReference type="ARBA" id="ARBA00010147"/>
    </source>
</evidence>
<evidence type="ECO:0000256" key="4">
    <source>
        <dbReference type="ARBA" id="ARBA00022723"/>
    </source>
</evidence>
<keyword evidence="6" id="KW-0106">Calcium</keyword>
<dbReference type="SUPFAM" id="SSF49265">
    <property type="entry name" value="Fibronectin type III"/>
    <property type="match status" value="1"/>
</dbReference>
<evidence type="ECO:0000313" key="10">
    <source>
        <dbReference type="EMBL" id="KAI9549703.1"/>
    </source>
</evidence>
<evidence type="ECO:0000256" key="7">
    <source>
        <dbReference type="ARBA" id="ARBA00023157"/>
    </source>
</evidence>
<dbReference type="InterPro" id="IPR013783">
    <property type="entry name" value="Ig-like_fold"/>
</dbReference>
<sequence>MSKLLYRLLTLTLLLGFFNSLPAQTQTLRFKPLTSSDDAEQNTATGAVYLNSTDLELGGYDYDFVYKQVVGIRFPNVTIPQGTIITKAYIQFSVDELRAGVPTTTTINIKAQKGNAATYSTTANNISSRSYTSNMAWNPPAWTVADQRLAAQQTPDIKALVIEAMQSGFSSGNALGFCFSTVNNALFTAYSIDRSAVHAPELVIEYAPLSISADKPSGTYYDAFFLKLTGNAGATIRYTADGSTPTATSGVVYTAPIAVKVASIAPANVSIPLNVKGRYIRIQLKGQNVLSLAEVQVMGCESNNLPTCSTLSNLALKKQTAQSTNYQNMVDGSRAVDGNISGNWLDNSVTHTEATPQAWWQVDLGAVHSIDFVKFVPFSSTDLATTLAQTTTKSYYYAGIAPAQLDVPFNVLGRYVRIQLKGQNALSLAEVQVMGCKTAECLGTNIALGKKSTQSSTAFGGESNRATDNNTSNSWAGRYVRVQLKGQNALSLAEVQVMGCEIYTPLPRTKLSNIFINEVSSTGTTEIKNDWIEIYNNNDFEVSLDSVFITDTKGDLKPFMFRNKNLPAKGYTVVEANDTVTSPISTIASMAISAKGETVYLYQQYQGVLYTLDTLAVPALGSNETYGRVKDGTSNLIKMVNPSPRKSNNNGLILLDMVIASRPRGIYEAPFSLTLTAPVGATIRYTLDGTAPTATTGLIYTAPLSINTSTAIRAIATTATGQSKVMTQTYVFPSSVAAKLSMAAGDVSTALKTLPIAVINTPGDFNNITNQFPCSFEYINKFGENKSVQSDAGYGAFGNYSLYTAAKKSYRVSFSSKYGVGNLKYKVFDKTADENYNPAEEFDALDLKAGHDMTGTDISGMMMSDYLVRTLMHKLGSKDVHSRFVHLFFNGQYHGVYALREHFSPDYVEPYYSGDKDNMEYASAENEPDWRWGNSPVQQQGTGELWNSIRTDSNNKNFQALKSKVDLPHLMNMMMVYLLGGAEPEYKSVIGYRYDPKLILFHKDVDAYMNGFGRGATLYKTNLANCAQGPGNLLAMTGISGGTVNREYQTMMKDAIRLAMLQSNSVLTTTGISTVINQASAILTPNMAIDNARWGNISPASFASNVQIMKNDLPKKISDVIAYYRTYNLIHTLEPVTYSKAAGAAAVGEKIFITNPNANTIVYYTTDGTDVVLDNAVSPTAKLYNASTGIVLPIGKTRIRARAYNRVDNFGMYADIEYIVQSPIKITAICYQPNPAAPAAEPKGSDAYEFFNLTNTTTSAVDISNFMITEAIDTFRFPQGTSIAAGETIMMCSDETKYPLVTLRKFKWSKGKLANEGENISFKNAIGTVYNEVKYDTLTPWPYAKGNGLYIRLKSNDLDNSKGANWQAASLNSLLTTGVMALSNNLVFSAEGRQEGAKAVINWVANTSKNIDYFVVEKLDENKQMFEPFETVNVKSLTSSTGAQYYSITDNTPKNDVVIYRVAMVLNDKTPPQYSGAIRLDFSHLSAYTIYPNPAQDFIDIDLGQNTIEQGTIRIMNLVGTTVLERSIEHAKANIRLDLNSIKEGQYIIFLDIKVSHFEAYATHNRAGEIQIEQIGPLTIRAIVITYTKASSVPADRREVTVIWGDGTQDTVKRVNGNGDGVILQGDIKYNVYIGTHTYPGRGSYRIEERAVIIFFKRHLYEIRFKWNTLCDHIEEYPYTVVFKAVDNYLDSTGLVDLKTVQIKVVGPPPEDVSVSSGSGQATVSWRKPYLCENASDRYFYAFSVWRREGSNPFPLDTCNPGLEGKGYTRIVFDTTFQLLSGKYSFVDKDVERGKTYCYRIVAHFARRTATNNPFNLVASLPSQEVCVQLKRDIPLITNVTVEQTDATQGRILVRWTKPVAADLDTVLNPGPYKFVVYRATGITRANLQPIAGATFTSATFSGLKDTKYNGY</sequence>
<feature type="signal peptide" evidence="8">
    <location>
        <begin position="1"/>
        <end position="23"/>
    </location>
</feature>
<dbReference type="Pfam" id="PF00932">
    <property type="entry name" value="LTD"/>
    <property type="match status" value="2"/>
</dbReference>
<dbReference type="GO" id="GO:0042806">
    <property type="term" value="F:fucose binding"/>
    <property type="evidence" value="ECO:0007669"/>
    <property type="project" value="UniProtKB-ARBA"/>
</dbReference>
<keyword evidence="4" id="KW-0479">Metal-binding</keyword>
<name>A0AAD5PLK6_9CRUS</name>
<dbReference type="Gene3D" id="2.60.120.260">
    <property type="entry name" value="Galactose-binding domain-like"/>
    <property type="match status" value="3"/>
</dbReference>